<dbReference type="NCBIfam" id="NF047420">
    <property type="entry name" value="EF_P_mod_YmfI"/>
    <property type="match status" value="1"/>
</dbReference>
<dbReference type="SUPFAM" id="SSF51735">
    <property type="entry name" value="NAD(P)-binding Rossmann-fold domains"/>
    <property type="match status" value="1"/>
</dbReference>
<proteinExistence type="inferred from homology"/>
<dbReference type="EMBL" id="JBHUMR010000008">
    <property type="protein sequence ID" value="MFD2616824.1"/>
    <property type="molecule type" value="Genomic_DNA"/>
</dbReference>
<gene>
    <name evidence="2" type="primary">ymfI</name>
    <name evidence="2" type="ORF">ACFSTF_05815</name>
</gene>
<dbReference type="Gene3D" id="3.40.50.720">
    <property type="entry name" value="NAD(P)-binding Rossmann-like Domain"/>
    <property type="match status" value="1"/>
</dbReference>
<dbReference type="PRINTS" id="PR00081">
    <property type="entry name" value="GDHRDH"/>
</dbReference>
<dbReference type="InterPro" id="IPR036291">
    <property type="entry name" value="NAD(P)-bd_dom_sf"/>
</dbReference>
<keyword evidence="2" id="KW-0648">Protein biosynthesis</keyword>
<dbReference type="RefSeq" id="WP_141189331.1">
    <property type="nucleotide sequence ID" value="NZ_JBHUMR010000008.1"/>
</dbReference>
<protein>
    <submittedName>
        <fullName evidence="2">Elongation factor P 5-aminopentanone reductase</fullName>
    </submittedName>
</protein>
<dbReference type="PANTHER" id="PTHR42879:SF2">
    <property type="entry name" value="3-OXOACYL-[ACYL-CARRIER-PROTEIN] REDUCTASE FABG"/>
    <property type="match status" value="1"/>
</dbReference>
<dbReference type="InterPro" id="IPR002347">
    <property type="entry name" value="SDR_fam"/>
</dbReference>
<dbReference type="CDD" id="cd05233">
    <property type="entry name" value="SDR_c"/>
    <property type="match status" value="1"/>
</dbReference>
<sequence>MNKRTALITGASGGIGLETARKLAAEGWSLYLHYYQGSTPIQSLSDELAVKYPNQFFSTIQADLSVKTGPKDLIEQLMDPIDCVIYNCGRSHVSLMTEVDHETLDAFIQLNLTSPFVILQELLPHMIRQKEGKIIFVSSIWGITGASMEVMYSMVKGGQNTLIKALAKEVAPSQISVNGVAPGAVDTQMMKDFSAEDLAFIKEDIPMGRLANPTEIADLIGYLVSPSANYINGQIISINGAWYC</sequence>
<accession>A0ABW5PPP5</accession>
<dbReference type="PANTHER" id="PTHR42879">
    <property type="entry name" value="3-OXOACYL-(ACYL-CARRIER-PROTEIN) REDUCTASE"/>
    <property type="match status" value="1"/>
</dbReference>
<reference evidence="3" key="1">
    <citation type="journal article" date="2019" name="Int. J. Syst. Evol. Microbiol.">
        <title>The Global Catalogue of Microorganisms (GCM) 10K type strain sequencing project: providing services to taxonomists for standard genome sequencing and annotation.</title>
        <authorList>
            <consortium name="The Broad Institute Genomics Platform"/>
            <consortium name="The Broad Institute Genome Sequencing Center for Infectious Disease"/>
            <person name="Wu L."/>
            <person name="Ma J."/>
        </authorList>
    </citation>
    <scope>NUCLEOTIDE SEQUENCE [LARGE SCALE GENOMIC DNA]</scope>
    <source>
        <strain evidence="3">TISTR 2241</strain>
    </source>
</reference>
<dbReference type="Proteomes" id="UP001597458">
    <property type="component" value="Unassembled WGS sequence"/>
</dbReference>
<comment type="similarity">
    <text evidence="1">Belongs to the short-chain dehydrogenases/reductases (SDR) family.</text>
</comment>
<evidence type="ECO:0000313" key="3">
    <source>
        <dbReference type="Proteomes" id="UP001597458"/>
    </source>
</evidence>
<dbReference type="GO" id="GO:0003746">
    <property type="term" value="F:translation elongation factor activity"/>
    <property type="evidence" value="ECO:0007669"/>
    <property type="project" value="UniProtKB-KW"/>
</dbReference>
<keyword evidence="3" id="KW-1185">Reference proteome</keyword>
<comment type="caution">
    <text evidence="2">The sequence shown here is derived from an EMBL/GenBank/DDBJ whole genome shotgun (WGS) entry which is preliminary data.</text>
</comment>
<evidence type="ECO:0000313" key="2">
    <source>
        <dbReference type="EMBL" id="MFD2616824.1"/>
    </source>
</evidence>
<keyword evidence="2" id="KW-0251">Elongation factor</keyword>
<dbReference type="Pfam" id="PF00106">
    <property type="entry name" value="adh_short"/>
    <property type="match status" value="1"/>
</dbReference>
<organism evidence="2 3">
    <name type="scientific">Terrilactibacillus laevilacticus</name>
    <dbReference type="NCBI Taxonomy" id="1380157"/>
    <lineage>
        <taxon>Bacteria</taxon>
        <taxon>Bacillati</taxon>
        <taxon>Bacillota</taxon>
        <taxon>Bacilli</taxon>
        <taxon>Bacillales</taxon>
        <taxon>Bacillaceae</taxon>
        <taxon>Terrilactibacillus</taxon>
    </lineage>
</organism>
<dbReference type="InterPro" id="IPR050259">
    <property type="entry name" value="SDR"/>
</dbReference>
<name>A0ABW5PPP5_9BACI</name>
<evidence type="ECO:0000256" key="1">
    <source>
        <dbReference type="ARBA" id="ARBA00006484"/>
    </source>
</evidence>